<comment type="caution">
    <text evidence="2">The sequence shown here is derived from an EMBL/GenBank/DDBJ whole genome shotgun (WGS) entry which is preliminary data.</text>
</comment>
<evidence type="ECO:0000313" key="2">
    <source>
        <dbReference type="EMBL" id="CAE7353593.1"/>
    </source>
</evidence>
<feature type="compositionally biased region" description="Polar residues" evidence="1">
    <location>
        <begin position="226"/>
        <end position="244"/>
    </location>
</feature>
<reference evidence="2" key="1">
    <citation type="submission" date="2021-02" db="EMBL/GenBank/DDBJ databases">
        <authorList>
            <person name="Dougan E. K."/>
            <person name="Rhodes N."/>
            <person name="Thang M."/>
            <person name="Chan C."/>
        </authorList>
    </citation>
    <scope>NUCLEOTIDE SEQUENCE</scope>
</reference>
<keyword evidence="3" id="KW-1185">Reference proteome</keyword>
<protein>
    <submittedName>
        <fullName evidence="2">Uncharacterized protein</fullName>
    </submittedName>
</protein>
<dbReference type="EMBL" id="CAJNJA010014945">
    <property type="protein sequence ID" value="CAE7353593.1"/>
    <property type="molecule type" value="Genomic_DNA"/>
</dbReference>
<sequence length="735" mass="78856">MTCSELPEEECASTHFFETVGACERRLCVWAAPWKCTVDYTQACISCNWPCGRKASTSTTSTTTTTTLTTTTITSSTTSTVTETTTTTSTSTSTVTTTSTSTPTTTTTSTTTVTGSTTDRYHLAVATPYLTKSGVVVPTRCFEFCDRTNVRSMYVSCHQLSPEMCQSESFYETDLKGNRRHCILIGESCTVDKSFVCNASMPICQVSDDSGSEASPESAAVANGTGPPSTSLSRTPDAGTSSTLPVEMPRITNGSDIVSGEHGEHEITSARQVRFDDSTENPKAFEGQDLSGESVDNAKAFPRKDQLLPHAVMQSVVAAAQECLAVGLNVLDIYEVVNATLLHVPAPIKSPAEMSLREAVEVALLAGVSSAHILQDLQHAGIGTEEPASLPPLPPLPPPRSGRVETVEINPHGPDRIVFRAPYTEVTTTTSSQLSHTSLPSDARCSSLCSKQEVKDCGSIEPELCTSEEFYSTSQGQTSVCELVEDVCQPGPSFSCESHADCVGHNRGTLGVDSDTVDRFCKSLCFKQRVSTGNCSTLQEYDCKSRMYYMDAAGGKVLCQWEAAGYCHLDLSARCPKKQLCPGTTTSSPVVPPFCYTLCGKTDVGSHVSACEELPEAQCKTWQYYATIDGHRALCSWSEIGVCSLDTSASCPPLMPLCPSSTTATTLLPFADYRSYLFAPCAVETLILQVMRKQSDSVALNRCARQEAAAYSFWEEALMRAGKPDVGQTCTALSA</sequence>
<name>A0A812P7M1_9DINO</name>
<dbReference type="PANTHER" id="PTHR16021">
    <property type="entry name" value="MANSC DOMAIN CONTAINING PROTEIN 1"/>
    <property type="match status" value="1"/>
</dbReference>
<accession>A0A812P7M1</accession>
<proteinExistence type="predicted"/>
<organism evidence="2 3">
    <name type="scientific">Symbiodinium necroappetens</name>
    <dbReference type="NCBI Taxonomy" id="1628268"/>
    <lineage>
        <taxon>Eukaryota</taxon>
        <taxon>Sar</taxon>
        <taxon>Alveolata</taxon>
        <taxon>Dinophyceae</taxon>
        <taxon>Suessiales</taxon>
        <taxon>Symbiodiniaceae</taxon>
        <taxon>Symbiodinium</taxon>
    </lineage>
</organism>
<dbReference type="PANTHER" id="PTHR16021:SF13">
    <property type="entry name" value="ETS DOMAIN-CONTAINING PROTEIN-RELATED"/>
    <property type="match status" value="1"/>
</dbReference>
<dbReference type="OrthoDB" id="436699at2759"/>
<feature type="region of interest" description="Disordered" evidence="1">
    <location>
        <begin position="77"/>
        <end position="111"/>
    </location>
</feature>
<evidence type="ECO:0000256" key="1">
    <source>
        <dbReference type="SAM" id="MobiDB-lite"/>
    </source>
</evidence>
<dbReference type="AlphaFoldDB" id="A0A812P7M1"/>
<dbReference type="Proteomes" id="UP000601435">
    <property type="component" value="Unassembled WGS sequence"/>
</dbReference>
<evidence type="ECO:0000313" key="3">
    <source>
        <dbReference type="Proteomes" id="UP000601435"/>
    </source>
</evidence>
<gene>
    <name evidence="2" type="ORF">SNEC2469_LOCUS9203</name>
</gene>
<feature type="region of interest" description="Disordered" evidence="1">
    <location>
        <begin position="207"/>
        <end position="262"/>
    </location>
</feature>
<dbReference type="InterPro" id="IPR052660">
    <property type="entry name" value="Erythrocyte_Invasion_ImmMod"/>
</dbReference>